<dbReference type="OrthoDB" id="133072at2157"/>
<name>A0A162F9S1_9EURY</name>
<evidence type="ECO:0000313" key="2">
    <source>
        <dbReference type="Proteomes" id="UP000077245"/>
    </source>
</evidence>
<keyword evidence="2" id="KW-1185">Reference proteome</keyword>
<evidence type="ECO:0000313" key="1">
    <source>
        <dbReference type="EMBL" id="KZX09985.1"/>
    </source>
</evidence>
<dbReference type="PATRIC" id="fig|49547.3.peg.2115"/>
<dbReference type="AlphaFoldDB" id="A0A162F9S1"/>
<proteinExistence type="predicted"/>
<dbReference type="EMBL" id="LWMV01000232">
    <property type="protein sequence ID" value="KZX09985.1"/>
    <property type="molecule type" value="Genomic_DNA"/>
</dbReference>
<evidence type="ECO:0008006" key="3">
    <source>
        <dbReference type="Google" id="ProtNLM"/>
    </source>
</evidence>
<accession>A0A162F9S1</accession>
<protein>
    <recommendedName>
        <fullName evidence="3">Transposase</fullName>
    </recommendedName>
</protein>
<gene>
    <name evidence="1" type="ORF">MBCUR_20020</name>
</gene>
<organism evidence="1 2">
    <name type="scientific">Methanobrevibacter curvatus</name>
    <dbReference type="NCBI Taxonomy" id="49547"/>
    <lineage>
        <taxon>Archaea</taxon>
        <taxon>Methanobacteriati</taxon>
        <taxon>Methanobacteriota</taxon>
        <taxon>Methanomada group</taxon>
        <taxon>Methanobacteria</taxon>
        <taxon>Methanobacteriales</taxon>
        <taxon>Methanobacteriaceae</taxon>
        <taxon>Methanobrevibacter</taxon>
    </lineage>
</organism>
<dbReference type="Proteomes" id="UP000077245">
    <property type="component" value="Unassembled WGS sequence"/>
</dbReference>
<sequence length="70" mass="8130">MVTFNNKCKKTYNKSFISNFNTIFYDLRAYNSIVFLVLKIILKEMSLRGTAEALEVKLDTTVIVENCNRT</sequence>
<dbReference type="RefSeq" id="WP_067092856.1">
    <property type="nucleotide sequence ID" value="NZ_LWMV01000232.1"/>
</dbReference>
<comment type="caution">
    <text evidence="1">The sequence shown here is derived from an EMBL/GenBank/DDBJ whole genome shotgun (WGS) entry which is preliminary data.</text>
</comment>
<reference evidence="1 2" key="1">
    <citation type="submission" date="2016-04" db="EMBL/GenBank/DDBJ databases">
        <title>Genome sequence of Methanobrevibacter curvatus DSM 11111.</title>
        <authorList>
            <person name="Poehlein A."/>
            <person name="Seedorf H."/>
            <person name="Daniel R."/>
        </authorList>
    </citation>
    <scope>NUCLEOTIDE SEQUENCE [LARGE SCALE GENOMIC DNA]</scope>
    <source>
        <strain evidence="1 2">DSM 11111</strain>
    </source>
</reference>